<evidence type="ECO:0000256" key="1">
    <source>
        <dbReference type="SAM" id="SignalP"/>
    </source>
</evidence>
<sequence>MKISNISHFFIGFSVLSAVYLSPATAADQKVYEGELCYGCDASNAAIFAKKYAPKLTCYDGGGQFDQNDGQQCYSTAQAVVIFNGTTKQKWLFNVSHSIQGQAASIASDSISVSPLPLPQDLNTLTGDIIDYYDAWDRATKAVSDYYSSPTVQATLNHSQTHVEMASGNFCENEAVTHALNAAFDPRIRTAIQEQTESQLIKEFGSLNNAYTARRLTSLKFTVGITSIDENGTVEYLPDTRTVNMDFYDPANGHHRVVYNVDLSQGIDIRLNEDMTKFAGIKLGNMKRATAPIEGVPACLIEKMNSYYPATVTGSNSSGMTISLPADYNRSPGVSLGGGRCKWTFYNRAGEAMFSYMGSCP</sequence>
<reference evidence="3" key="1">
    <citation type="journal article" date="2019" name="Int. J. Syst. Evol. Microbiol.">
        <title>The Global Catalogue of Microorganisms (GCM) 10K type strain sequencing project: providing services to taxonomists for standard genome sequencing and annotation.</title>
        <authorList>
            <consortium name="The Broad Institute Genomics Platform"/>
            <consortium name="The Broad Institute Genome Sequencing Center for Infectious Disease"/>
            <person name="Wu L."/>
            <person name="Ma J."/>
        </authorList>
    </citation>
    <scope>NUCLEOTIDE SEQUENCE [LARGE SCALE GENOMIC DNA]</scope>
    <source>
        <strain evidence="3">KCTC 42730</strain>
    </source>
</reference>
<proteinExistence type="predicted"/>
<feature type="chain" id="PRO_5046673155" evidence="1">
    <location>
        <begin position="27"/>
        <end position="361"/>
    </location>
</feature>
<keyword evidence="1" id="KW-0732">Signal</keyword>
<accession>A0ABV7CCJ8</accession>
<evidence type="ECO:0000313" key="3">
    <source>
        <dbReference type="Proteomes" id="UP001595453"/>
    </source>
</evidence>
<evidence type="ECO:0000313" key="2">
    <source>
        <dbReference type="EMBL" id="MFC3031102.1"/>
    </source>
</evidence>
<gene>
    <name evidence="2" type="ORF">ACFOEE_01010</name>
</gene>
<name>A0ABV7CCJ8_9GAMM</name>
<dbReference type="EMBL" id="JBHRSD010000001">
    <property type="protein sequence ID" value="MFC3031102.1"/>
    <property type="molecule type" value="Genomic_DNA"/>
</dbReference>
<dbReference type="Proteomes" id="UP001595453">
    <property type="component" value="Unassembled WGS sequence"/>
</dbReference>
<dbReference type="RefSeq" id="WP_377119998.1">
    <property type="nucleotide sequence ID" value="NZ_JBHRSD010000001.1"/>
</dbReference>
<feature type="signal peptide" evidence="1">
    <location>
        <begin position="1"/>
        <end position="26"/>
    </location>
</feature>
<protein>
    <submittedName>
        <fullName evidence="2">Uncharacterized protein</fullName>
    </submittedName>
</protein>
<organism evidence="2 3">
    <name type="scientific">Pseudoalteromonas fenneropenaei</name>
    <dbReference type="NCBI Taxonomy" id="1737459"/>
    <lineage>
        <taxon>Bacteria</taxon>
        <taxon>Pseudomonadati</taxon>
        <taxon>Pseudomonadota</taxon>
        <taxon>Gammaproteobacteria</taxon>
        <taxon>Alteromonadales</taxon>
        <taxon>Pseudoalteromonadaceae</taxon>
        <taxon>Pseudoalteromonas</taxon>
    </lineage>
</organism>
<comment type="caution">
    <text evidence="2">The sequence shown here is derived from an EMBL/GenBank/DDBJ whole genome shotgun (WGS) entry which is preliminary data.</text>
</comment>
<keyword evidence="3" id="KW-1185">Reference proteome</keyword>